<dbReference type="InterPro" id="IPR001841">
    <property type="entry name" value="Znf_RING"/>
</dbReference>
<dbReference type="RefSeq" id="XP_007388948.1">
    <property type="nucleotide sequence ID" value="XM_007388886.1"/>
</dbReference>
<gene>
    <name evidence="4" type="ORF">PUNSTDRAFT_146856</name>
</gene>
<keyword evidence="1" id="KW-0479">Metal-binding</keyword>
<dbReference type="AlphaFoldDB" id="R7S0G6"/>
<protein>
    <recommendedName>
        <fullName evidence="3">RING-type domain-containing protein</fullName>
    </recommendedName>
</protein>
<dbReference type="EMBL" id="JH687558">
    <property type="protein sequence ID" value="EIN03890.1"/>
    <property type="molecule type" value="Genomic_DNA"/>
</dbReference>
<sequence length="265" mass="29746">MGTLTTIIVLCVVISPIVLMVLAHPSLRVALWRGNEDGSWLVTAAEKRMFLALIDLAQAEAEKMTAELERLRASDREQRRLVEHWKGVANRTREQHSAQRRLAEHWKGVADRLRVQHSVPVRPCRPERNRQTQRRDDELLECDICLRMVYAPLALASCGHRFCLECRLANTRSSSADPNTTRRHATGVGRIPSGVRLHCPTCSRPDLGLNRWFARDAGAEVIEPAGAELAREPGAMPALPVVNEGMARRPFAVLGRVLTRALPRR</sequence>
<keyword evidence="2" id="KW-0812">Transmembrane</keyword>
<evidence type="ECO:0000259" key="3">
    <source>
        <dbReference type="PROSITE" id="PS50089"/>
    </source>
</evidence>
<keyword evidence="5" id="KW-1185">Reference proteome</keyword>
<dbReference type="GeneID" id="18881725"/>
<organism evidence="4 5">
    <name type="scientific">Punctularia strigosozonata (strain HHB-11173)</name>
    <name type="common">White-rot fungus</name>
    <dbReference type="NCBI Taxonomy" id="741275"/>
    <lineage>
        <taxon>Eukaryota</taxon>
        <taxon>Fungi</taxon>
        <taxon>Dikarya</taxon>
        <taxon>Basidiomycota</taxon>
        <taxon>Agaricomycotina</taxon>
        <taxon>Agaricomycetes</taxon>
        <taxon>Corticiales</taxon>
        <taxon>Punctulariaceae</taxon>
        <taxon>Punctularia</taxon>
    </lineage>
</organism>
<evidence type="ECO:0000313" key="5">
    <source>
        <dbReference type="Proteomes" id="UP000054196"/>
    </source>
</evidence>
<accession>R7S0G6</accession>
<reference evidence="5" key="1">
    <citation type="journal article" date="2012" name="Science">
        <title>The Paleozoic origin of enzymatic lignin decomposition reconstructed from 31 fungal genomes.</title>
        <authorList>
            <person name="Floudas D."/>
            <person name="Binder M."/>
            <person name="Riley R."/>
            <person name="Barry K."/>
            <person name="Blanchette R.A."/>
            <person name="Henrissat B."/>
            <person name="Martinez A.T."/>
            <person name="Otillar R."/>
            <person name="Spatafora J.W."/>
            <person name="Yadav J.S."/>
            <person name="Aerts A."/>
            <person name="Benoit I."/>
            <person name="Boyd A."/>
            <person name="Carlson A."/>
            <person name="Copeland A."/>
            <person name="Coutinho P.M."/>
            <person name="de Vries R.P."/>
            <person name="Ferreira P."/>
            <person name="Findley K."/>
            <person name="Foster B."/>
            <person name="Gaskell J."/>
            <person name="Glotzer D."/>
            <person name="Gorecki P."/>
            <person name="Heitman J."/>
            <person name="Hesse C."/>
            <person name="Hori C."/>
            <person name="Igarashi K."/>
            <person name="Jurgens J.A."/>
            <person name="Kallen N."/>
            <person name="Kersten P."/>
            <person name="Kohler A."/>
            <person name="Kuees U."/>
            <person name="Kumar T.K.A."/>
            <person name="Kuo A."/>
            <person name="LaButti K."/>
            <person name="Larrondo L.F."/>
            <person name="Lindquist E."/>
            <person name="Ling A."/>
            <person name="Lombard V."/>
            <person name="Lucas S."/>
            <person name="Lundell T."/>
            <person name="Martin R."/>
            <person name="McLaughlin D.J."/>
            <person name="Morgenstern I."/>
            <person name="Morin E."/>
            <person name="Murat C."/>
            <person name="Nagy L.G."/>
            <person name="Nolan M."/>
            <person name="Ohm R.A."/>
            <person name="Patyshakuliyeva A."/>
            <person name="Rokas A."/>
            <person name="Ruiz-Duenas F.J."/>
            <person name="Sabat G."/>
            <person name="Salamov A."/>
            <person name="Samejima M."/>
            <person name="Schmutz J."/>
            <person name="Slot J.C."/>
            <person name="St John F."/>
            <person name="Stenlid J."/>
            <person name="Sun H."/>
            <person name="Sun S."/>
            <person name="Syed K."/>
            <person name="Tsang A."/>
            <person name="Wiebenga A."/>
            <person name="Young D."/>
            <person name="Pisabarro A."/>
            <person name="Eastwood D.C."/>
            <person name="Martin F."/>
            <person name="Cullen D."/>
            <person name="Grigoriev I.V."/>
            <person name="Hibbett D.S."/>
        </authorList>
    </citation>
    <scope>NUCLEOTIDE SEQUENCE [LARGE SCALE GENOMIC DNA]</scope>
    <source>
        <strain evidence="5">HHB-11173 SS5</strain>
    </source>
</reference>
<feature type="transmembrane region" description="Helical" evidence="2">
    <location>
        <begin position="6"/>
        <end position="23"/>
    </location>
</feature>
<dbReference type="Gene3D" id="3.30.40.10">
    <property type="entry name" value="Zinc/RING finger domain, C3HC4 (zinc finger)"/>
    <property type="match status" value="1"/>
</dbReference>
<evidence type="ECO:0000256" key="2">
    <source>
        <dbReference type="SAM" id="Phobius"/>
    </source>
</evidence>
<keyword evidence="2" id="KW-0472">Membrane</keyword>
<keyword evidence="1" id="KW-0862">Zinc</keyword>
<proteinExistence type="predicted"/>
<dbReference type="OrthoDB" id="6270329at2759"/>
<dbReference type="GO" id="GO:0008270">
    <property type="term" value="F:zinc ion binding"/>
    <property type="evidence" value="ECO:0007669"/>
    <property type="project" value="UniProtKB-KW"/>
</dbReference>
<dbReference type="KEGG" id="psq:PUNSTDRAFT_146856"/>
<dbReference type="InterPro" id="IPR013083">
    <property type="entry name" value="Znf_RING/FYVE/PHD"/>
</dbReference>
<feature type="domain" description="RING-type" evidence="3">
    <location>
        <begin position="142"/>
        <end position="203"/>
    </location>
</feature>
<dbReference type="PROSITE" id="PS50089">
    <property type="entry name" value="ZF_RING_2"/>
    <property type="match status" value="1"/>
</dbReference>
<dbReference type="SMART" id="SM00184">
    <property type="entry name" value="RING"/>
    <property type="match status" value="1"/>
</dbReference>
<keyword evidence="1" id="KW-0863">Zinc-finger</keyword>
<evidence type="ECO:0000313" key="4">
    <source>
        <dbReference type="EMBL" id="EIN03890.1"/>
    </source>
</evidence>
<dbReference type="HOGENOM" id="CLU_1050274_0_0_1"/>
<dbReference type="Pfam" id="PF13923">
    <property type="entry name" value="zf-C3HC4_2"/>
    <property type="match status" value="1"/>
</dbReference>
<dbReference type="Proteomes" id="UP000054196">
    <property type="component" value="Unassembled WGS sequence"/>
</dbReference>
<keyword evidence="2" id="KW-1133">Transmembrane helix</keyword>
<evidence type="ECO:0000256" key="1">
    <source>
        <dbReference type="PROSITE-ProRule" id="PRU00175"/>
    </source>
</evidence>
<name>R7S0G6_PUNST</name>
<dbReference type="SUPFAM" id="SSF57850">
    <property type="entry name" value="RING/U-box"/>
    <property type="match status" value="1"/>
</dbReference>